<dbReference type="NCBIfam" id="TIGR01640">
    <property type="entry name" value="F_box_assoc_1"/>
    <property type="match status" value="1"/>
</dbReference>
<evidence type="ECO:0008006" key="5">
    <source>
        <dbReference type="Google" id="ProtNLM"/>
    </source>
</evidence>
<evidence type="ECO:0000313" key="3">
    <source>
        <dbReference type="EMBL" id="KAK9724780.1"/>
    </source>
</evidence>
<dbReference type="PANTHER" id="PTHR31672">
    <property type="entry name" value="BNACNNG10540D PROTEIN"/>
    <property type="match status" value="1"/>
</dbReference>
<dbReference type="PANTHER" id="PTHR31672:SF13">
    <property type="entry name" value="F-BOX PROTEIN CPR30-LIKE"/>
    <property type="match status" value="1"/>
</dbReference>
<feature type="domain" description="F-box associated beta-propeller type 1" evidence="2">
    <location>
        <begin position="94"/>
        <end position="261"/>
    </location>
</feature>
<organism evidence="3 4">
    <name type="scientific">Saponaria officinalis</name>
    <name type="common">Common soapwort</name>
    <name type="synonym">Lychnis saponaria</name>
    <dbReference type="NCBI Taxonomy" id="3572"/>
    <lineage>
        <taxon>Eukaryota</taxon>
        <taxon>Viridiplantae</taxon>
        <taxon>Streptophyta</taxon>
        <taxon>Embryophyta</taxon>
        <taxon>Tracheophyta</taxon>
        <taxon>Spermatophyta</taxon>
        <taxon>Magnoliopsida</taxon>
        <taxon>eudicotyledons</taxon>
        <taxon>Gunneridae</taxon>
        <taxon>Pentapetalae</taxon>
        <taxon>Caryophyllales</taxon>
        <taxon>Caryophyllaceae</taxon>
        <taxon>Caryophylleae</taxon>
        <taxon>Saponaria</taxon>
    </lineage>
</organism>
<dbReference type="InterPro" id="IPR006527">
    <property type="entry name" value="F-box-assoc_dom_typ1"/>
</dbReference>
<name>A0AAW1KRD9_SAPOF</name>
<dbReference type="SUPFAM" id="SSF81383">
    <property type="entry name" value="F-box domain"/>
    <property type="match status" value="1"/>
</dbReference>
<proteinExistence type="predicted"/>
<evidence type="ECO:0000259" key="1">
    <source>
        <dbReference type="Pfam" id="PF00646"/>
    </source>
</evidence>
<dbReference type="Pfam" id="PF07734">
    <property type="entry name" value="FBA_1"/>
    <property type="match status" value="1"/>
</dbReference>
<dbReference type="EMBL" id="JBDFQZ010000005">
    <property type="protein sequence ID" value="KAK9724780.1"/>
    <property type="molecule type" value="Genomic_DNA"/>
</dbReference>
<reference evidence="3" key="1">
    <citation type="submission" date="2024-03" db="EMBL/GenBank/DDBJ databases">
        <title>WGS assembly of Saponaria officinalis var. Norfolk2.</title>
        <authorList>
            <person name="Jenkins J."/>
            <person name="Shu S."/>
            <person name="Grimwood J."/>
            <person name="Barry K."/>
            <person name="Goodstein D."/>
            <person name="Schmutz J."/>
            <person name="Leebens-Mack J."/>
            <person name="Osbourn A."/>
        </authorList>
    </citation>
    <scope>NUCLEOTIDE SEQUENCE [LARGE SCALE GENOMIC DNA]</scope>
    <source>
        <strain evidence="3">JIC</strain>
    </source>
</reference>
<sequence length="323" mass="36918">MEQRDLPQDLITQNILTGLPVKPLARFKSVSKLWYSTLSSPQFGLAHFSFPHPSSTESLIIRSNYNFNLLTYENGHLDAQIGTEGEIKLHKMEVDFNFWHEELVLVGSCNGLVCLGSMSGSSFIIWNPITREFCQYPDHEIGKFVNFWWMVTWGFGYVSAVDDYKIVRICKKKFDRSIMVHVFSLRSNKWRRIDTNSFHNFSDLRTSERLHKPGVLVNETLYWMGGMPPLIIRGLIRKILSFDLALELFDTFSHLEVSTPSSCIGAECFDEFLCVVKGCLSKYGRIFNPREGVVTILKNPGETLVKKTLFAASKKGSFEAFLA</sequence>
<dbReference type="InterPro" id="IPR050796">
    <property type="entry name" value="SCF_F-box_component"/>
</dbReference>
<comment type="caution">
    <text evidence="3">The sequence shown here is derived from an EMBL/GenBank/DDBJ whole genome shotgun (WGS) entry which is preliminary data.</text>
</comment>
<keyword evidence="4" id="KW-1185">Reference proteome</keyword>
<dbReference type="AlphaFoldDB" id="A0AAW1KRD9"/>
<dbReference type="InterPro" id="IPR036047">
    <property type="entry name" value="F-box-like_dom_sf"/>
</dbReference>
<protein>
    <recommendedName>
        <fullName evidence="5">F-box domain-containing protein</fullName>
    </recommendedName>
</protein>
<accession>A0AAW1KRD9</accession>
<dbReference type="Proteomes" id="UP001443914">
    <property type="component" value="Unassembled WGS sequence"/>
</dbReference>
<dbReference type="Pfam" id="PF00646">
    <property type="entry name" value="F-box"/>
    <property type="match status" value="1"/>
</dbReference>
<evidence type="ECO:0000259" key="2">
    <source>
        <dbReference type="Pfam" id="PF07734"/>
    </source>
</evidence>
<dbReference type="InterPro" id="IPR001810">
    <property type="entry name" value="F-box_dom"/>
</dbReference>
<feature type="domain" description="F-box" evidence="1">
    <location>
        <begin position="5"/>
        <end position="43"/>
    </location>
</feature>
<evidence type="ECO:0000313" key="4">
    <source>
        <dbReference type="Proteomes" id="UP001443914"/>
    </source>
</evidence>
<gene>
    <name evidence="3" type="ORF">RND81_05G097600</name>
</gene>
<dbReference type="InterPro" id="IPR017451">
    <property type="entry name" value="F-box-assoc_interact_dom"/>
</dbReference>